<organism evidence="1 2">
    <name type="scientific">Sphaeroforma arctica JP610</name>
    <dbReference type="NCBI Taxonomy" id="667725"/>
    <lineage>
        <taxon>Eukaryota</taxon>
        <taxon>Ichthyosporea</taxon>
        <taxon>Ichthyophonida</taxon>
        <taxon>Sphaeroforma</taxon>
    </lineage>
</organism>
<feature type="non-terminal residue" evidence="1">
    <location>
        <position position="97"/>
    </location>
</feature>
<dbReference type="EMBL" id="KQ245920">
    <property type="protein sequence ID" value="KNC73213.1"/>
    <property type="molecule type" value="Genomic_DNA"/>
</dbReference>
<reference evidence="1 2" key="1">
    <citation type="submission" date="2011-02" db="EMBL/GenBank/DDBJ databases">
        <title>The Genome Sequence of Sphaeroforma arctica JP610.</title>
        <authorList>
            <consortium name="The Broad Institute Genome Sequencing Platform"/>
            <person name="Russ C."/>
            <person name="Cuomo C."/>
            <person name="Young S.K."/>
            <person name="Zeng Q."/>
            <person name="Gargeya S."/>
            <person name="Alvarado L."/>
            <person name="Berlin A."/>
            <person name="Chapman S.B."/>
            <person name="Chen Z."/>
            <person name="Freedman E."/>
            <person name="Gellesch M."/>
            <person name="Goldberg J."/>
            <person name="Griggs A."/>
            <person name="Gujja S."/>
            <person name="Heilman E."/>
            <person name="Heiman D."/>
            <person name="Howarth C."/>
            <person name="Mehta T."/>
            <person name="Neiman D."/>
            <person name="Pearson M."/>
            <person name="Roberts A."/>
            <person name="Saif S."/>
            <person name="Shea T."/>
            <person name="Shenoy N."/>
            <person name="Sisk P."/>
            <person name="Stolte C."/>
            <person name="Sykes S."/>
            <person name="White J."/>
            <person name="Yandava C."/>
            <person name="Burger G."/>
            <person name="Gray M.W."/>
            <person name="Holland P.W.H."/>
            <person name="King N."/>
            <person name="Lang F.B.F."/>
            <person name="Roger A.J."/>
            <person name="Ruiz-Trillo I."/>
            <person name="Haas B."/>
            <person name="Nusbaum C."/>
            <person name="Birren B."/>
        </authorList>
    </citation>
    <scope>NUCLEOTIDE SEQUENCE [LARGE SCALE GENOMIC DNA]</scope>
    <source>
        <strain evidence="1 2">JP610</strain>
    </source>
</reference>
<dbReference type="AlphaFoldDB" id="A0A0L0FAU1"/>
<name>A0A0L0FAU1_9EUKA</name>
<dbReference type="RefSeq" id="XP_014147115.1">
    <property type="nucleotide sequence ID" value="XM_014291640.1"/>
</dbReference>
<evidence type="ECO:0000313" key="2">
    <source>
        <dbReference type="Proteomes" id="UP000054560"/>
    </source>
</evidence>
<evidence type="ECO:0000313" key="1">
    <source>
        <dbReference type="EMBL" id="KNC73213.1"/>
    </source>
</evidence>
<protein>
    <submittedName>
        <fullName evidence="1">Uncharacterized protein</fullName>
    </submittedName>
</protein>
<accession>A0A0L0FAU1</accession>
<proteinExistence type="predicted"/>
<sequence length="97" mass="10953">MGGKDGAVPIGDIDIRDDFGDLDSNQKEWNALSHWLQKQDLVKLELPADLDIERCPATSVWGDGESRTFARMTVVKRFNSRKLPHLLEMENSDGEIL</sequence>
<gene>
    <name evidence="1" type="ORF">SARC_14229</name>
</gene>
<keyword evidence="2" id="KW-1185">Reference proteome</keyword>
<dbReference type="GeneID" id="25914733"/>
<dbReference type="Proteomes" id="UP000054560">
    <property type="component" value="Unassembled WGS sequence"/>
</dbReference>